<evidence type="ECO:0000259" key="9">
    <source>
        <dbReference type="Pfam" id="PF22700"/>
    </source>
</evidence>
<evidence type="ECO:0000313" key="15">
    <source>
        <dbReference type="Proteomes" id="UP000423257"/>
    </source>
</evidence>
<reference evidence="11 14" key="2">
    <citation type="submission" date="2018-03" db="EMBL/GenBank/DDBJ databases">
        <title>Draft genome sequence of the type strain of Pseudomonas palleroniana LMG 23076, isolated from rice in Cameroon.</title>
        <authorList>
            <person name="Tambong J.T."/>
        </authorList>
    </citation>
    <scope>NUCLEOTIDE SEQUENCE [LARGE SCALE GENOMIC DNA]</scope>
    <source>
        <strain evidence="11 14">LMG 23076</strain>
    </source>
</reference>
<dbReference type="AlphaFoldDB" id="A0A1H5HYD7"/>
<dbReference type="EMBL" id="VZPQ01000010">
    <property type="protein sequence ID" value="KAB0565701.1"/>
    <property type="molecule type" value="Genomic_DNA"/>
</dbReference>
<dbReference type="Proteomes" id="UP000423257">
    <property type="component" value="Unassembled WGS sequence"/>
</dbReference>
<evidence type="ECO:0000256" key="6">
    <source>
        <dbReference type="ARBA" id="ARBA00023098"/>
    </source>
</evidence>
<evidence type="ECO:0000259" key="8">
    <source>
        <dbReference type="Pfam" id="PF18376"/>
    </source>
</evidence>
<sequence>MDKISIAAPSNIALVKYWGMSNSQLTLPCAPSLSMTLKYCVSHCTVEPIPGARADQILWKPASGPLIPAEGDMRRGIENHLARLRRHLNYHVPLRIATSNNFPTGAGIASSASGFAAVALAFAQLCTGKTPAADLSLLARMSGSGSAARSIPGGYVLWPANATDLDSPAQRIATAAHWPLADLIAVVDSTPKPVSSLEGHRRAASSPFFNTRLGLLPDRLLRVRRAIEQRDFNTLAETVEQEAIELHIIAMTSLPPIFYWLPATLQVLAHVRKLRHDGLKVCATMDAGPNVHILCEATESEAVLAELKGSAAVQEWIIDGAGDGPTRLDQHLF</sequence>
<accession>A0A1H5HYD7</accession>
<dbReference type="InterPro" id="IPR014721">
    <property type="entry name" value="Ribsml_uS5_D2-typ_fold_subgr"/>
</dbReference>
<dbReference type="GO" id="GO:0005829">
    <property type="term" value="C:cytosol"/>
    <property type="evidence" value="ECO:0007669"/>
    <property type="project" value="InterPro"/>
</dbReference>
<name>A0A1H5HYD7_9PSED</name>
<comment type="similarity">
    <text evidence="1">Belongs to the diphosphomevalonate decarboxylase family.</text>
</comment>
<dbReference type="GO" id="GO:0005524">
    <property type="term" value="F:ATP binding"/>
    <property type="evidence" value="ECO:0007669"/>
    <property type="project" value="UniProtKB-KW"/>
</dbReference>
<evidence type="ECO:0000256" key="4">
    <source>
        <dbReference type="ARBA" id="ARBA00022741"/>
    </source>
</evidence>
<dbReference type="SUPFAM" id="SSF55060">
    <property type="entry name" value="GHMP Kinase, C-terminal domain"/>
    <property type="match status" value="1"/>
</dbReference>
<dbReference type="Proteomes" id="UP000199129">
    <property type="component" value="Unassembled WGS sequence"/>
</dbReference>
<keyword evidence="7 10" id="KW-0456">Lyase</keyword>
<evidence type="ECO:0000256" key="1">
    <source>
        <dbReference type="ARBA" id="ARBA00008831"/>
    </source>
</evidence>
<reference evidence="10 15" key="3">
    <citation type="submission" date="2019-09" db="EMBL/GenBank/DDBJ databases">
        <title>Draft genome sequences of 48 bacterial type strains from the CCUG.</title>
        <authorList>
            <person name="Tunovic T."/>
            <person name="Pineiro-Iglesias B."/>
            <person name="Unosson C."/>
            <person name="Inganas E."/>
            <person name="Ohlen M."/>
            <person name="Cardew S."/>
            <person name="Jensie-Markopoulos S."/>
            <person name="Salva-Serra F."/>
            <person name="Jaen-Luchoro D."/>
            <person name="Karlsson R."/>
            <person name="Svensson-Stadler L."/>
            <person name="Chun J."/>
            <person name="Moore E."/>
        </authorList>
    </citation>
    <scope>NUCLEOTIDE SEQUENCE [LARGE SCALE GENOMIC DNA]</scope>
    <source>
        <strain evidence="10 15">CCUG 51524</strain>
    </source>
</reference>
<dbReference type="PANTHER" id="PTHR10977:SF3">
    <property type="entry name" value="DIPHOSPHOMEVALONATE DECARBOXYLASE"/>
    <property type="match status" value="1"/>
</dbReference>
<dbReference type="PANTHER" id="PTHR10977">
    <property type="entry name" value="DIPHOSPHOMEVALONATE DECARBOXYLASE"/>
    <property type="match status" value="1"/>
</dbReference>
<evidence type="ECO:0000256" key="7">
    <source>
        <dbReference type="ARBA" id="ARBA00023239"/>
    </source>
</evidence>
<keyword evidence="5" id="KW-0067">ATP-binding</keyword>
<evidence type="ECO:0000313" key="12">
    <source>
        <dbReference type="EMBL" id="SEE33073.1"/>
    </source>
</evidence>
<dbReference type="Gene3D" id="3.30.70.890">
    <property type="entry name" value="GHMP kinase, C-terminal domain"/>
    <property type="match status" value="1"/>
</dbReference>
<dbReference type="InterPro" id="IPR020568">
    <property type="entry name" value="Ribosomal_Su5_D2-typ_SF"/>
</dbReference>
<dbReference type="SUPFAM" id="SSF54211">
    <property type="entry name" value="Ribosomal protein S5 domain 2-like"/>
    <property type="match status" value="1"/>
</dbReference>
<feature type="domain" description="Diphosphomevalonate decarboxylase-like N-terminal" evidence="9">
    <location>
        <begin position="8"/>
        <end position="167"/>
    </location>
</feature>
<evidence type="ECO:0000313" key="13">
    <source>
        <dbReference type="Proteomes" id="UP000199129"/>
    </source>
</evidence>
<dbReference type="GO" id="GO:0004163">
    <property type="term" value="F:diphosphomevalonate decarboxylase activity"/>
    <property type="evidence" value="ECO:0007669"/>
    <property type="project" value="UniProtKB-EC"/>
</dbReference>
<keyword evidence="14" id="KW-1185">Reference proteome</keyword>
<evidence type="ECO:0000313" key="10">
    <source>
        <dbReference type="EMBL" id="KAB0565701.1"/>
    </source>
</evidence>
<evidence type="ECO:0000313" key="14">
    <source>
        <dbReference type="Proteomes" id="UP000240476"/>
    </source>
</evidence>
<evidence type="ECO:0000256" key="3">
    <source>
        <dbReference type="ARBA" id="ARBA00022516"/>
    </source>
</evidence>
<proteinExistence type="inferred from homology"/>
<evidence type="ECO:0000256" key="2">
    <source>
        <dbReference type="ARBA" id="ARBA00012296"/>
    </source>
</evidence>
<gene>
    <name evidence="10" type="primary">mvaD</name>
    <name evidence="11" type="ORF">C9383_01295</name>
    <name evidence="10" type="ORF">F7R03_17375</name>
    <name evidence="12" type="ORF">SAMN04490198_1130</name>
</gene>
<dbReference type="InterPro" id="IPR053859">
    <property type="entry name" value="MVD-like_N"/>
</dbReference>
<dbReference type="RefSeq" id="WP_090366536.1">
    <property type="nucleotide sequence ID" value="NZ_FNUA01000002.1"/>
</dbReference>
<reference evidence="12 13" key="1">
    <citation type="submission" date="2016-10" db="EMBL/GenBank/DDBJ databases">
        <authorList>
            <person name="de Groot N.N."/>
        </authorList>
    </citation>
    <scope>NUCLEOTIDE SEQUENCE [LARGE SCALE GENOMIC DNA]</scope>
    <source>
        <strain evidence="12 13">BS3265</strain>
    </source>
</reference>
<dbReference type="InterPro" id="IPR005935">
    <property type="entry name" value="Mev_decarb"/>
</dbReference>
<evidence type="ECO:0000256" key="5">
    <source>
        <dbReference type="ARBA" id="ARBA00022840"/>
    </source>
</evidence>
<dbReference type="EC" id="4.1.1.33" evidence="2"/>
<dbReference type="Gene3D" id="3.30.230.10">
    <property type="match status" value="1"/>
</dbReference>
<keyword evidence="6" id="KW-0443">Lipid metabolism</keyword>
<dbReference type="Pfam" id="PF22700">
    <property type="entry name" value="MVD-like_N"/>
    <property type="match status" value="1"/>
</dbReference>
<dbReference type="EMBL" id="PYWX01000006">
    <property type="protein sequence ID" value="PTC31961.1"/>
    <property type="molecule type" value="Genomic_DNA"/>
</dbReference>
<protein>
    <recommendedName>
        <fullName evidence="2">diphosphomevalonate decarboxylase</fullName>
        <ecNumber evidence="2">4.1.1.33</ecNumber>
    </recommendedName>
</protein>
<dbReference type="GO" id="GO:0019287">
    <property type="term" value="P:isopentenyl diphosphate biosynthetic process, mevalonate pathway"/>
    <property type="evidence" value="ECO:0007669"/>
    <property type="project" value="InterPro"/>
</dbReference>
<feature type="domain" description="Mvd1 C-terminal" evidence="8">
    <location>
        <begin position="183"/>
        <end position="309"/>
    </location>
</feature>
<dbReference type="InterPro" id="IPR036554">
    <property type="entry name" value="GHMP_kinase_C_sf"/>
</dbReference>
<keyword evidence="3" id="KW-0444">Lipid biosynthesis</keyword>
<dbReference type="EMBL" id="FNUA01000002">
    <property type="protein sequence ID" value="SEE33073.1"/>
    <property type="molecule type" value="Genomic_DNA"/>
</dbReference>
<organism evidence="12 13">
    <name type="scientific">Pseudomonas palleroniana</name>
    <dbReference type="NCBI Taxonomy" id="191390"/>
    <lineage>
        <taxon>Bacteria</taxon>
        <taxon>Pseudomonadati</taxon>
        <taxon>Pseudomonadota</taxon>
        <taxon>Gammaproteobacteria</taxon>
        <taxon>Pseudomonadales</taxon>
        <taxon>Pseudomonadaceae</taxon>
        <taxon>Pseudomonas</taxon>
    </lineage>
</organism>
<dbReference type="Pfam" id="PF18376">
    <property type="entry name" value="MDD_C"/>
    <property type="match status" value="1"/>
</dbReference>
<dbReference type="Proteomes" id="UP000240476">
    <property type="component" value="Unassembled WGS sequence"/>
</dbReference>
<dbReference type="NCBIfam" id="TIGR01240">
    <property type="entry name" value="mevDPdecarb"/>
    <property type="match status" value="1"/>
</dbReference>
<dbReference type="PIRSF" id="PIRSF015950">
    <property type="entry name" value="Mev_P_decrbx"/>
    <property type="match status" value="1"/>
</dbReference>
<dbReference type="InterPro" id="IPR041431">
    <property type="entry name" value="Mvd1_C"/>
</dbReference>
<dbReference type="InterPro" id="IPR029765">
    <property type="entry name" value="Mev_diP_decarb"/>
</dbReference>
<keyword evidence="4" id="KW-0547">Nucleotide-binding</keyword>
<evidence type="ECO:0000313" key="11">
    <source>
        <dbReference type="EMBL" id="PTC31961.1"/>
    </source>
</evidence>